<evidence type="ECO:0000313" key="3">
    <source>
        <dbReference type="Proteomes" id="UP000018001"/>
    </source>
</evidence>
<reference evidence="3" key="1">
    <citation type="journal article" date="2014" name="Genome Announc.">
        <title>Draft genome sequence of the formaldehyde-resistant fungus Byssochlamys spectabilis No. 5 (anamorph Paecilomyces variotii No. 5) (NBRC109023).</title>
        <authorList>
            <person name="Oka T."/>
            <person name="Ekino K."/>
            <person name="Fukuda K."/>
            <person name="Nomura Y."/>
        </authorList>
    </citation>
    <scope>NUCLEOTIDE SEQUENCE [LARGE SCALE GENOMIC DNA]</scope>
    <source>
        <strain evidence="3">No. 5 / NBRC 109023</strain>
    </source>
</reference>
<sequence>MSAPSAKRLRLDSDDGITGHTSGSLASASHLEINQLVYNLSEDDCRELLSQAASTHSDVLLSIRRVSKRHELEAAMTVHDFDWHSKAIWRYVNINYRQMSGSAQYDIAARVEDSIIDSINEICDLAATPMASFGTERSGLEVLRKIAKSIVLSSDTLGNEVQNRFHWDGTLVEGMKNIVEAMRPDQHEAMCFWDDGRGPWRNKLDELIRLSSQVCCFEGLDDVRYMLVGDEEWSEEEEEESGGSHSQYSDGDETGDEEDENGTTE</sequence>
<evidence type="ECO:0000256" key="1">
    <source>
        <dbReference type="SAM" id="MobiDB-lite"/>
    </source>
</evidence>
<feature type="compositionally biased region" description="Acidic residues" evidence="1">
    <location>
        <begin position="250"/>
        <end position="265"/>
    </location>
</feature>
<dbReference type="Proteomes" id="UP000018001">
    <property type="component" value="Unassembled WGS sequence"/>
</dbReference>
<dbReference type="eggNOG" id="ENOG502SEFY">
    <property type="taxonomic scope" value="Eukaryota"/>
</dbReference>
<protein>
    <submittedName>
        <fullName evidence="2">Uncharacterized protein</fullName>
    </submittedName>
</protein>
<name>V5FMW7_BYSSN</name>
<dbReference type="InParanoid" id="V5FMW7"/>
<feature type="compositionally biased region" description="Acidic residues" evidence="1">
    <location>
        <begin position="230"/>
        <end position="241"/>
    </location>
</feature>
<gene>
    <name evidence="2" type="ORF">PVAR5_8059</name>
</gene>
<accession>V5FMW7</accession>
<feature type="region of interest" description="Disordered" evidence="1">
    <location>
        <begin position="230"/>
        <end position="265"/>
    </location>
</feature>
<dbReference type="OrthoDB" id="4364733at2759"/>
<organism evidence="2 3">
    <name type="scientific">Byssochlamys spectabilis (strain No. 5 / NBRC 109023)</name>
    <name type="common">Paecilomyces variotii</name>
    <dbReference type="NCBI Taxonomy" id="1356009"/>
    <lineage>
        <taxon>Eukaryota</taxon>
        <taxon>Fungi</taxon>
        <taxon>Dikarya</taxon>
        <taxon>Ascomycota</taxon>
        <taxon>Pezizomycotina</taxon>
        <taxon>Eurotiomycetes</taxon>
        <taxon>Eurotiomycetidae</taxon>
        <taxon>Eurotiales</taxon>
        <taxon>Thermoascaceae</taxon>
        <taxon>Paecilomyces</taxon>
    </lineage>
</organism>
<evidence type="ECO:0000313" key="2">
    <source>
        <dbReference type="EMBL" id="GAD99344.1"/>
    </source>
</evidence>
<dbReference type="EMBL" id="BAUL01000293">
    <property type="protein sequence ID" value="GAD99344.1"/>
    <property type="molecule type" value="Genomic_DNA"/>
</dbReference>
<keyword evidence="3" id="KW-1185">Reference proteome</keyword>
<comment type="caution">
    <text evidence="2">The sequence shown here is derived from an EMBL/GenBank/DDBJ whole genome shotgun (WGS) entry which is preliminary data.</text>
</comment>
<dbReference type="AlphaFoldDB" id="V5FMW7"/>
<dbReference type="HOGENOM" id="CLU_1054130_0_0_1"/>
<proteinExistence type="predicted"/>